<accession>A0A2G1VAC8</accession>
<dbReference type="PROSITE" id="PS50887">
    <property type="entry name" value="GGDEF"/>
    <property type="match status" value="1"/>
</dbReference>
<evidence type="ECO:0000313" key="7">
    <source>
        <dbReference type="Proteomes" id="UP000229044"/>
    </source>
</evidence>
<dbReference type="InterPro" id="IPR050469">
    <property type="entry name" value="Diguanylate_Cyclase"/>
</dbReference>
<dbReference type="EC" id="2.7.7.65" evidence="2"/>
<dbReference type="PANTHER" id="PTHR45138">
    <property type="entry name" value="REGULATORY COMPONENTS OF SENSORY TRANSDUCTION SYSTEM"/>
    <property type="match status" value="1"/>
</dbReference>
<dbReference type="GO" id="GO:0016301">
    <property type="term" value="F:kinase activity"/>
    <property type="evidence" value="ECO:0007669"/>
    <property type="project" value="UniProtKB-KW"/>
</dbReference>
<sequence length="417" mass="46543">MNLENARWMISSSPDGAILINRSQTIVAANQKAADLFATRIESLEGAPLGTLIPEDSVPGHHEYVANFFDHPKPRSMGTGARFTGRLSDGSVLPVDIMLNQIKIGSTLYAMAVIRDDSERATIESVKKQLEAANMRLMKAQEAGGLAWWEMNLNTNQMVWSDTMPRIVGINDDASPSLNALSQSCLPEDRSLFDAIHQNPSSSAGRTTTFRVRDSHGAIRWMEETIHAEAEDVVLGVIRDVSDQKALEEKLRSESVTDDLTRLFNRKKFNQDLKRYYAEFVRSKRNASVIMYDFDHFKNVNDLYGHAMGDQVLSRAAQLVTQQLRPSDHAYRLGGEEFAILLSGSSTEDARILADRVRRTIETARFALGDAKVSVTVSFGIAKFRSSDQHYEDALNRADNALYQSKANVRNTISILE</sequence>
<gene>
    <name evidence="6" type="ORF">CLH62_20335</name>
</gene>
<dbReference type="SMART" id="SM00267">
    <property type="entry name" value="GGDEF"/>
    <property type="match status" value="1"/>
</dbReference>
<name>A0A2G1VAC8_9GAMM</name>
<dbReference type="FunFam" id="3.30.70.270:FF:000001">
    <property type="entry name" value="Diguanylate cyclase domain protein"/>
    <property type="match status" value="1"/>
</dbReference>
<dbReference type="CDD" id="cd01949">
    <property type="entry name" value="GGDEF"/>
    <property type="match status" value="1"/>
</dbReference>
<dbReference type="InterPro" id="IPR000014">
    <property type="entry name" value="PAS"/>
</dbReference>
<reference evidence="6 7" key="1">
    <citation type="submission" date="2017-09" db="EMBL/GenBank/DDBJ databases">
        <title>The draft genome sequences of Marinobacter guineae M3B.</title>
        <authorList>
            <person name="Cao J."/>
        </authorList>
    </citation>
    <scope>NUCLEOTIDE SEQUENCE [LARGE SCALE GENOMIC DNA]</scope>
    <source>
        <strain evidence="6 7">M3B</strain>
    </source>
</reference>
<dbReference type="InterPro" id="IPR043128">
    <property type="entry name" value="Rev_trsase/Diguanyl_cyclase"/>
</dbReference>
<evidence type="ECO:0000259" key="5">
    <source>
        <dbReference type="PROSITE" id="PS50887"/>
    </source>
</evidence>
<dbReference type="NCBIfam" id="TIGR00254">
    <property type="entry name" value="GGDEF"/>
    <property type="match status" value="1"/>
</dbReference>
<dbReference type="Gene3D" id="3.30.70.270">
    <property type="match status" value="1"/>
</dbReference>
<dbReference type="NCBIfam" id="TIGR00229">
    <property type="entry name" value="sensory_box"/>
    <property type="match status" value="2"/>
</dbReference>
<keyword evidence="7" id="KW-1185">Reference proteome</keyword>
<dbReference type="Pfam" id="PF08448">
    <property type="entry name" value="PAS_4"/>
    <property type="match status" value="1"/>
</dbReference>
<dbReference type="Proteomes" id="UP000229044">
    <property type="component" value="Unassembled WGS sequence"/>
</dbReference>
<dbReference type="CDD" id="cd00130">
    <property type="entry name" value="PAS"/>
    <property type="match status" value="1"/>
</dbReference>
<evidence type="ECO:0000256" key="2">
    <source>
        <dbReference type="ARBA" id="ARBA00012528"/>
    </source>
</evidence>
<dbReference type="AlphaFoldDB" id="A0A2G1VAC8"/>
<dbReference type="GO" id="GO:0052621">
    <property type="term" value="F:diguanylate cyclase activity"/>
    <property type="evidence" value="ECO:0007669"/>
    <property type="project" value="UniProtKB-EC"/>
</dbReference>
<evidence type="ECO:0000256" key="1">
    <source>
        <dbReference type="ARBA" id="ARBA00001946"/>
    </source>
</evidence>
<keyword evidence="3" id="KW-0808">Transferase</keyword>
<keyword evidence="3" id="KW-0418">Kinase</keyword>
<dbReference type="InterPro" id="IPR029787">
    <property type="entry name" value="Nucleotide_cyclase"/>
</dbReference>
<organism evidence="6 7">
    <name type="scientific">Marinobacter guineae</name>
    <dbReference type="NCBI Taxonomy" id="432303"/>
    <lineage>
        <taxon>Bacteria</taxon>
        <taxon>Pseudomonadati</taxon>
        <taxon>Pseudomonadota</taxon>
        <taxon>Gammaproteobacteria</taxon>
        <taxon>Pseudomonadales</taxon>
        <taxon>Marinobacteraceae</taxon>
        <taxon>Marinobacter</taxon>
    </lineage>
</organism>
<dbReference type="InterPro" id="IPR013656">
    <property type="entry name" value="PAS_4"/>
</dbReference>
<dbReference type="InterPro" id="IPR000160">
    <property type="entry name" value="GGDEF_dom"/>
</dbReference>
<evidence type="ECO:0000256" key="4">
    <source>
        <dbReference type="ARBA" id="ARBA00034247"/>
    </source>
</evidence>
<comment type="cofactor">
    <cofactor evidence="1">
        <name>Mg(2+)</name>
        <dbReference type="ChEBI" id="CHEBI:18420"/>
    </cofactor>
</comment>
<protein>
    <recommendedName>
        <fullName evidence="2">diguanylate cyclase</fullName>
        <ecNumber evidence="2">2.7.7.65</ecNumber>
    </recommendedName>
</protein>
<comment type="catalytic activity">
    <reaction evidence="4">
        <text>2 GTP = 3',3'-c-di-GMP + 2 diphosphate</text>
        <dbReference type="Rhea" id="RHEA:24898"/>
        <dbReference type="ChEBI" id="CHEBI:33019"/>
        <dbReference type="ChEBI" id="CHEBI:37565"/>
        <dbReference type="ChEBI" id="CHEBI:58805"/>
        <dbReference type="EC" id="2.7.7.65"/>
    </reaction>
</comment>
<evidence type="ECO:0000313" key="6">
    <source>
        <dbReference type="EMBL" id="PHQ23630.1"/>
    </source>
</evidence>
<dbReference type="SUPFAM" id="SSF55785">
    <property type="entry name" value="PYP-like sensor domain (PAS domain)"/>
    <property type="match status" value="2"/>
</dbReference>
<proteinExistence type="predicted"/>
<dbReference type="SUPFAM" id="SSF55073">
    <property type="entry name" value="Nucleotide cyclase"/>
    <property type="match status" value="1"/>
</dbReference>
<dbReference type="EMBL" id="NTFI01000013">
    <property type="protein sequence ID" value="PHQ23630.1"/>
    <property type="molecule type" value="Genomic_DNA"/>
</dbReference>
<dbReference type="Gene3D" id="3.30.450.20">
    <property type="entry name" value="PAS domain"/>
    <property type="match status" value="2"/>
</dbReference>
<dbReference type="OrthoDB" id="9812260at2"/>
<feature type="domain" description="GGDEF" evidence="5">
    <location>
        <begin position="285"/>
        <end position="417"/>
    </location>
</feature>
<dbReference type="InterPro" id="IPR035965">
    <property type="entry name" value="PAS-like_dom_sf"/>
</dbReference>
<dbReference type="PANTHER" id="PTHR45138:SF9">
    <property type="entry name" value="DIGUANYLATE CYCLASE DGCM-RELATED"/>
    <property type="match status" value="1"/>
</dbReference>
<dbReference type="Pfam" id="PF00990">
    <property type="entry name" value="GGDEF"/>
    <property type="match status" value="1"/>
</dbReference>
<dbReference type="SMART" id="SM00091">
    <property type="entry name" value="PAS"/>
    <property type="match status" value="2"/>
</dbReference>
<comment type="caution">
    <text evidence="6">The sequence shown here is derived from an EMBL/GenBank/DDBJ whole genome shotgun (WGS) entry which is preliminary data.</text>
</comment>
<evidence type="ECO:0000256" key="3">
    <source>
        <dbReference type="ARBA" id="ARBA00022777"/>
    </source>
</evidence>